<comment type="caution">
    <text evidence="2">The sequence shown here is derived from an EMBL/GenBank/DDBJ whole genome shotgun (WGS) entry which is preliminary data.</text>
</comment>
<name>A0ABP6X0Y4_9ACTN</name>
<evidence type="ECO:0000313" key="2">
    <source>
        <dbReference type="EMBL" id="GAA3559755.1"/>
    </source>
</evidence>
<sequence>MPPEPRAEPSGDARDDGPTVDLEPSAADLASLVVRMTELAWPTTEEERLVFFDELGLHDVESPRSDDSVPGAERRWFASDLAEGLGGTATTFRGEFLGLTLFAYDEPVENGERARAGYAAVRDYVSRRLGPPLEEWGTATEPACLWHPGPLMIDLYCFQRQQSGIMIGPDHADRSAAYDEASDAANAADGEGGPPEPDDRA</sequence>
<keyword evidence="3" id="KW-1185">Reference proteome</keyword>
<feature type="compositionally biased region" description="Basic and acidic residues" evidence="1">
    <location>
        <begin position="1"/>
        <end position="17"/>
    </location>
</feature>
<dbReference type="EMBL" id="BAAAYR010000001">
    <property type="protein sequence ID" value="GAA3559755.1"/>
    <property type="molecule type" value="Genomic_DNA"/>
</dbReference>
<reference evidence="3" key="1">
    <citation type="journal article" date="2019" name="Int. J. Syst. Evol. Microbiol.">
        <title>The Global Catalogue of Microorganisms (GCM) 10K type strain sequencing project: providing services to taxonomists for standard genome sequencing and annotation.</title>
        <authorList>
            <consortium name="The Broad Institute Genomics Platform"/>
            <consortium name="The Broad Institute Genome Sequencing Center for Infectious Disease"/>
            <person name="Wu L."/>
            <person name="Ma J."/>
        </authorList>
    </citation>
    <scope>NUCLEOTIDE SEQUENCE [LARGE SCALE GENOMIC DNA]</scope>
    <source>
        <strain evidence="3">JCM 16540</strain>
    </source>
</reference>
<evidence type="ECO:0000313" key="3">
    <source>
        <dbReference type="Proteomes" id="UP001500767"/>
    </source>
</evidence>
<feature type="region of interest" description="Disordered" evidence="1">
    <location>
        <begin position="1"/>
        <end position="23"/>
    </location>
</feature>
<gene>
    <name evidence="2" type="ORF">GCM10022197_14050</name>
</gene>
<dbReference type="Proteomes" id="UP001500767">
    <property type="component" value="Unassembled WGS sequence"/>
</dbReference>
<organism evidence="2 3">
    <name type="scientific">Microlunatus spumicola</name>
    <dbReference type="NCBI Taxonomy" id="81499"/>
    <lineage>
        <taxon>Bacteria</taxon>
        <taxon>Bacillati</taxon>
        <taxon>Actinomycetota</taxon>
        <taxon>Actinomycetes</taxon>
        <taxon>Propionibacteriales</taxon>
        <taxon>Propionibacteriaceae</taxon>
        <taxon>Microlunatus</taxon>
    </lineage>
</organism>
<evidence type="ECO:0000256" key="1">
    <source>
        <dbReference type="SAM" id="MobiDB-lite"/>
    </source>
</evidence>
<feature type="region of interest" description="Disordered" evidence="1">
    <location>
        <begin position="168"/>
        <end position="201"/>
    </location>
</feature>
<proteinExistence type="predicted"/>
<accession>A0ABP6X0Y4</accession>
<protein>
    <submittedName>
        <fullName evidence="2">Uncharacterized protein</fullName>
    </submittedName>
</protein>